<dbReference type="AlphaFoldDB" id="A0A7C9P8I8"/>
<comment type="caution">
    <text evidence="1">The sequence shown here is derived from an EMBL/GenBank/DDBJ whole genome shotgun (WGS) entry which is preliminary data.</text>
</comment>
<gene>
    <name evidence="1" type="ORF">GZ085_09725</name>
</gene>
<evidence type="ECO:0000313" key="2">
    <source>
        <dbReference type="Proteomes" id="UP000483432"/>
    </source>
</evidence>
<dbReference type="NCBIfam" id="TIGR03661">
    <property type="entry name" value="T1SS_VCA0849"/>
    <property type="match status" value="1"/>
</dbReference>
<dbReference type="Proteomes" id="UP000483432">
    <property type="component" value="Unassembled WGS sequence"/>
</dbReference>
<name>A0A7C9P8I8_9PROT</name>
<proteinExistence type="predicted"/>
<organism evidence="1 2">
    <name type="scientific">Sulfuriferula multivorans</name>
    <dbReference type="NCBI Taxonomy" id="1559896"/>
    <lineage>
        <taxon>Bacteria</taxon>
        <taxon>Pseudomonadati</taxon>
        <taxon>Pseudomonadota</taxon>
        <taxon>Betaproteobacteria</taxon>
        <taxon>Nitrosomonadales</taxon>
        <taxon>Sulfuricellaceae</taxon>
        <taxon>Sulfuriferula</taxon>
    </lineage>
</organism>
<protein>
    <submittedName>
        <fullName evidence="1">Type I secretion C-terminal target domain-containing protein</fullName>
    </submittedName>
</protein>
<dbReference type="InterPro" id="IPR019960">
    <property type="entry name" value="T1SS_VCA0849"/>
</dbReference>
<dbReference type="EMBL" id="JAAFGW010000141">
    <property type="protein sequence ID" value="NDP48648.1"/>
    <property type="molecule type" value="Genomic_DNA"/>
</dbReference>
<evidence type="ECO:0000313" key="1">
    <source>
        <dbReference type="EMBL" id="NDP48648.1"/>
    </source>
</evidence>
<feature type="non-terminal residue" evidence="1">
    <location>
        <position position="1"/>
    </location>
</feature>
<reference evidence="1 2" key="1">
    <citation type="submission" date="2019-09" db="EMBL/GenBank/DDBJ databases">
        <title>H2 Metabolism Revealed by Metagenomic Analysis in Subglacial Sediment of East Antarctica.</title>
        <authorList>
            <person name="Yang Z."/>
            <person name="Zhang Y."/>
            <person name="Lv Y."/>
            <person name="Yan W."/>
            <person name="Xiao X."/>
            <person name="Sun B."/>
            <person name="Ma H."/>
        </authorList>
    </citation>
    <scope>NUCLEOTIDE SEQUENCE [LARGE SCALE GENOMIC DNA]</scope>
    <source>
        <strain evidence="1">Bin2_2</strain>
    </source>
</reference>
<accession>A0A7C9P8I8</accession>
<sequence>SGADTVVHVSSTGGFSGGYSAASEDQTITLNGVDLITGFANNDAIITDLMSRNKLVTD</sequence>